<evidence type="ECO:0000313" key="1">
    <source>
        <dbReference type="EMBL" id="MFD1677763.1"/>
    </source>
</evidence>
<proteinExistence type="predicted"/>
<gene>
    <name evidence="1" type="ORF">ACFSB2_24170</name>
</gene>
<reference evidence="2" key="1">
    <citation type="journal article" date="2019" name="Int. J. Syst. Evol. Microbiol.">
        <title>The Global Catalogue of Microorganisms (GCM) 10K type strain sequencing project: providing services to taxonomists for standard genome sequencing and annotation.</title>
        <authorList>
            <consortium name="The Broad Institute Genomics Platform"/>
            <consortium name="The Broad Institute Genome Sequencing Center for Infectious Disease"/>
            <person name="Wu L."/>
            <person name="Ma J."/>
        </authorList>
    </citation>
    <scope>NUCLEOTIDE SEQUENCE [LARGE SCALE GENOMIC DNA]</scope>
    <source>
        <strain evidence="2">CGMCC 1.12286</strain>
    </source>
</reference>
<accession>A0ABW4JQA0</accession>
<dbReference type="Proteomes" id="UP001597079">
    <property type="component" value="Unassembled WGS sequence"/>
</dbReference>
<name>A0ABW4JQA0_9BACL</name>
<evidence type="ECO:0000313" key="2">
    <source>
        <dbReference type="Proteomes" id="UP001597079"/>
    </source>
</evidence>
<sequence length="132" mass="15504">MNAALAEIQPLLFEFLAMDTPQRQHRRFAKCRCASPIYGMIFCDHAADVNPQRWLTFHLIQQCVEAQFILRAWWAVKAKYQLAELQTKDPNMHRLVARCLQMPVTLHDDLRNLCTHVLEPIGGWMKSEWQIE</sequence>
<organism evidence="1 2">
    <name type="scientific">Alicyclobacillus fodiniaquatilis</name>
    <dbReference type="NCBI Taxonomy" id="1661150"/>
    <lineage>
        <taxon>Bacteria</taxon>
        <taxon>Bacillati</taxon>
        <taxon>Bacillota</taxon>
        <taxon>Bacilli</taxon>
        <taxon>Bacillales</taxon>
        <taxon>Alicyclobacillaceae</taxon>
        <taxon>Alicyclobacillus</taxon>
    </lineage>
</organism>
<dbReference type="EMBL" id="JBHUCX010000099">
    <property type="protein sequence ID" value="MFD1677763.1"/>
    <property type="molecule type" value="Genomic_DNA"/>
</dbReference>
<protein>
    <submittedName>
        <fullName evidence="1">Uncharacterized protein</fullName>
    </submittedName>
</protein>
<dbReference type="RefSeq" id="WP_377945677.1">
    <property type="nucleotide sequence ID" value="NZ_JBHUCX010000099.1"/>
</dbReference>
<comment type="caution">
    <text evidence="1">The sequence shown here is derived from an EMBL/GenBank/DDBJ whole genome shotgun (WGS) entry which is preliminary data.</text>
</comment>
<keyword evidence="2" id="KW-1185">Reference proteome</keyword>